<comment type="caution">
    <text evidence="8">The sequence shown here is derived from an EMBL/GenBank/DDBJ whole genome shotgun (WGS) entry which is preliminary data.</text>
</comment>
<feature type="compositionally biased region" description="Polar residues" evidence="7">
    <location>
        <begin position="34"/>
        <end position="43"/>
    </location>
</feature>
<keyword evidence="3" id="KW-0677">Repeat</keyword>
<dbReference type="InterPro" id="IPR000225">
    <property type="entry name" value="Armadillo"/>
</dbReference>
<dbReference type="GO" id="GO:0005634">
    <property type="term" value="C:nucleus"/>
    <property type="evidence" value="ECO:0007669"/>
    <property type="project" value="TreeGrafter"/>
</dbReference>
<evidence type="ECO:0000256" key="5">
    <source>
        <dbReference type="ARBA" id="ARBA00022949"/>
    </source>
</evidence>
<accession>A0A834L229</accession>
<evidence type="ECO:0000256" key="4">
    <source>
        <dbReference type="ARBA" id="ARBA00022889"/>
    </source>
</evidence>
<dbReference type="GO" id="GO:0005886">
    <property type="term" value="C:plasma membrane"/>
    <property type="evidence" value="ECO:0007669"/>
    <property type="project" value="TreeGrafter"/>
</dbReference>
<evidence type="ECO:0000256" key="7">
    <source>
        <dbReference type="SAM" id="MobiDB-lite"/>
    </source>
</evidence>
<dbReference type="GO" id="GO:0005912">
    <property type="term" value="C:adherens junction"/>
    <property type="evidence" value="ECO:0007669"/>
    <property type="project" value="TreeGrafter"/>
</dbReference>
<comment type="similarity">
    <text evidence="2">Belongs to the beta-catenin family.</text>
</comment>
<sequence>MVVPGGSTPCGSCSSARSGAAALHSELPRRRQSADNFGTTQTGKLTRATMSTTNVFLSALQPHSASTTYALPSDIRIGNGGALTDDEAKARRVQEQIKLKLAEKSTLPRQNGKASQHPMSDYGGSSTMKYSTYSPGGFTSKSSLMYSGSRTMGPRISQRADFSSRSSGPAIAQFQRMSVGSGVGGGVGGGVAGGGGGYYIEDSRMGFSQGSMRQQNRIEPDTVSVHSMRQMGGNWMYDDDDAGSLISERDSTVQRQFTQSAVNGYSTQMRQGTMNQMAPMPRSLSGTIYSNGGMPGGGTEFIQQQHSFKGPAFRTISRIANRNRMSVGSMSGNQMSSSASSFGRDKMDGGFLVQGSSQGNLNMFRQSTLPRSMSIKSLQSVGRGVDVFDEQMGLSGMDIYTAVDNIRSGDPELQILGAAWIQHQCFNSNEAKVEVRDQGAIGDLVNLFNSDDPVVRRYATGAARNLIYKNMENKTVLVEKSGIAELVRALGENDDELRKNITGILWNLSSKDKLKERVAKEAVAELSKTILEPLKVTLKEESGNDSDDPSDKTADGEIFLNTTGCLRNLSSEGEKCRQLMRAQPGIVEGLVMYIKSMVQKKKTNDRGVENSVCILRNLSYQLYQELPSAIRSRLAGPTRDKNTDEETIGCFTPQSKKAKNKKNKASPTINEVTKNPKEMEWLWHPDILGVYHDLLRTPDTTHTSREAAAGALQNLTHGDLRWPSVLSDFAEEKHKMIPTILDRLKTEQDSELRSITGFLRNLSRNTKNKDSMAQQVIRDLLKILPDDTEARTISNPVIVNICGIFNNLVIGSVEAAREITENGGVSKLIQIKDSGDVSAEGCQASRSAGTVLTNMYYYKKLHKLYKTHGHTKDDFVDKFA</sequence>
<keyword evidence="4" id="KW-0130">Cell adhesion</keyword>
<dbReference type="GO" id="GO:0005737">
    <property type="term" value="C:cytoplasm"/>
    <property type="evidence" value="ECO:0007669"/>
    <property type="project" value="TreeGrafter"/>
</dbReference>
<dbReference type="Proteomes" id="UP000646548">
    <property type="component" value="Unassembled WGS sequence"/>
</dbReference>
<gene>
    <name evidence="8" type="ORF">FQA47_005812</name>
</gene>
<evidence type="ECO:0000256" key="1">
    <source>
        <dbReference type="ARBA" id="ARBA00004282"/>
    </source>
</evidence>
<dbReference type="PANTHER" id="PTHR10372">
    <property type="entry name" value="PLAKOPHILLIN-RELATED"/>
    <property type="match status" value="1"/>
</dbReference>
<proteinExistence type="inferred from homology"/>
<feature type="repeat" description="ARM" evidence="6">
    <location>
        <begin position="481"/>
        <end position="523"/>
    </location>
</feature>
<name>A0A834L229_ORYME</name>
<protein>
    <submittedName>
        <fullName evidence="8">Plakophilin-3</fullName>
    </submittedName>
</protein>
<dbReference type="Gene3D" id="1.25.10.10">
    <property type="entry name" value="Leucine-rich Repeat Variant"/>
    <property type="match status" value="1"/>
</dbReference>
<dbReference type="InterPro" id="IPR011989">
    <property type="entry name" value="ARM-like"/>
</dbReference>
<reference evidence="8" key="1">
    <citation type="journal article" name="BMC Genomics">
        <title>Long-read sequencing and de novo genome assembly of marine medaka (Oryzias melastigma).</title>
        <authorList>
            <person name="Liang P."/>
            <person name="Saqib H.S.A."/>
            <person name="Ni X."/>
            <person name="Shen Y."/>
        </authorList>
    </citation>
    <scope>NUCLEOTIDE SEQUENCE</scope>
    <source>
        <strain evidence="8">Bigg-433</strain>
    </source>
</reference>
<comment type="subcellular location">
    <subcellularLocation>
        <location evidence="1">Cell junction</location>
    </subcellularLocation>
</comment>
<evidence type="ECO:0000256" key="3">
    <source>
        <dbReference type="ARBA" id="ARBA00022737"/>
    </source>
</evidence>
<feature type="repeat" description="ARM" evidence="6">
    <location>
        <begin position="439"/>
        <end position="481"/>
    </location>
</feature>
<evidence type="ECO:0000256" key="6">
    <source>
        <dbReference type="PROSITE-ProRule" id="PRU00259"/>
    </source>
</evidence>
<dbReference type="PANTHER" id="PTHR10372:SF1">
    <property type="entry name" value="PLAKOPHILIN-3"/>
    <property type="match status" value="1"/>
</dbReference>
<dbReference type="PROSITE" id="PS50176">
    <property type="entry name" value="ARM_REPEAT"/>
    <property type="match status" value="2"/>
</dbReference>
<dbReference type="EMBL" id="WKFB01000018">
    <property type="protein sequence ID" value="KAF6738834.1"/>
    <property type="molecule type" value="Genomic_DNA"/>
</dbReference>
<dbReference type="SUPFAM" id="SSF48371">
    <property type="entry name" value="ARM repeat"/>
    <property type="match status" value="1"/>
</dbReference>
<organism evidence="8 9">
    <name type="scientific">Oryzias melastigma</name>
    <name type="common">Marine medaka</name>
    <dbReference type="NCBI Taxonomy" id="30732"/>
    <lineage>
        <taxon>Eukaryota</taxon>
        <taxon>Metazoa</taxon>
        <taxon>Chordata</taxon>
        <taxon>Craniata</taxon>
        <taxon>Vertebrata</taxon>
        <taxon>Euteleostomi</taxon>
        <taxon>Actinopterygii</taxon>
        <taxon>Neopterygii</taxon>
        <taxon>Teleostei</taxon>
        <taxon>Neoteleostei</taxon>
        <taxon>Acanthomorphata</taxon>
        <taxon>Ovalentaria</taxon>
        <taxon>Atherinomorphae</taxon>
        <taxon>Beloniformes</taxon>
        <taxon>Adrianichthyidae</taxon>
        <taxon>Oryziinae</taxon>
        <taxon>Oryzias</taxon>
    </lineage>
</organism>
<keyword evidence="5" id="KW-0965">Cell junction</keyword>
<evidence type="ECO:0000313" key="9">
    <source>
        <dbReference type="Proteomes" id="UP000646548"/>
    </source>
</evidence>
<feature type="region of interest" description="Disordered" evidence="7">
    <location>
        <begin position="21"/>
        <end position="43"/>
    </location>
</feature>
<dbReference type="AlphaFoldDB" id="A0A834L229"/>
<dbReference type="InterPro" id="IPR028435">
    <property type="entry name" value="Plakophilin/d_Catenin"/>
</dbReference>
<dbReference type="GO" id="GO:0098609">
    <property type="term" value="P:cell-cell adhesion"/>
    <property type="evidence" value="ECO:0007669"/>
    <property type="project" value="InterPro"/>
</dbReference>
<evidence type="ECO:0000313" key="8">
    <source>
        <dbReference type="EMBL" id="KAF6738834.1"/>
    </source>
</evidence>
<evidence type="ECO:0000256" key="2">
    <source>
        <dbReference type="ARBA" id="ARBA00005462"/>
    </source>
</evidence>
<dbReference type="InterPro" id="IPR016024">
    <property type="entry name" value="ARM-type_fold"/>
</dbReference>
<dbReference type="SMART" id="SM00185">
    <property type="entry name" value="ARM"/>
    <property type="match status" value="5"/>
</dbReference>